<dbReference type="Pfam" id="PF19300">
    <property type="entry name" value="BPD_transp_1_N"/>
    <property type="match status" value="1"/>
</dbReference>
<protein>
    <submittedName>
        <fullName evidence="9">ABC transporter, permease protein</fullName>
    </submittedName>
</protein>
<proteinExistence type="inferred from homology"/>
<feature type="transmembrane region" description="Helical" evidence="7">
    <location>
        <begin position="135"/>
        <end position="158"/>
    </location>
</feature>
<evidence type="ECO:0000256" key="5">
    <source>
        <dbReference type="ARBA" id="ARBA00022989"/>
    </source>
</evidence>
<dbReference type="InterPro" id="IPR045621">
    <property type="entry name" value="BPD_transp_1_N"/>
</dbReference>
<dbReference type="AlphaFoldDB" id="A0A212JCQ7"/>
<evidence type="ECO:0000256" key="1">
    <source>
        <dbReference type="ARBA" id="ARBA00004651"/>
    </source>
</evidence>
<evidence type="ECO:0000256" key="7">
    <source>
        <dbReference type="RuleBase" id="RU363032"/>
    </source>
</evidence>
<comment type="similarity">
    <text evidence="7">Belongs to the binding-protein-dependent transport system permease family.</text>
</comment>
<sequence>MHRYIIKRMLFLIPIVLGVSLIIFSILYFIPGDPGSIILGPGALQDDIDKLNNELGYNLPFIERYLRYIYNAFFRFDLGISYSTKLPVFTEVMVRLPISILVAFNAICFAIVVGVPLGVLSAVKQYSLLDKIPTGLALFFASLPLFLIGMVLMLIFSLQLRWFPSTGIGSWKHYVLPMLSIGLHYAGQQFRFTRSSMLETIRQDYVRTARAKGATERTVIWRHAMKNALLPVITVAGNNFSVLIGGSVVIETLFGIPGLGVYIVNGVKQMDVPVVMGGITVFAVVFSVNMLLVDISYAFADPRIKAKYRK</sequence>
<keyword evidence="4 7" id="KW-0812">Transmembrane</keyword>
<dbReference type="InterPro" id="IPR000515">
    <property type="entry name" value="MetI-like"/>
</dbReference>
<dbReference type="PANTHER" id="PTHR43163:SF6">
    <property type="entry name" value="DIPEPTIDE TRANSPORT SYSTEM PERMEASE PROTEIN DPPB-RELATED"/>
    <property type="match status" value="1"/>
</dbReference>
<dbReference type="Pfam" id="PF00528">
    <property type="entry name" value="BPD_transp_1"/>
    <property type="match status" value="1"/>
</dbReference>
<feature type="transmembrane region" description="Helical" evidence="7">
    <location>
        <begin position="98"/>
        <end position="123"/>
    </location>
</feature>
<dbReference type="InterPro" id="IPR035906">
    <property type="entry name" value="MetI-like_sf"/>
</dbReference>
<dbReference type="SUPFAM" id="SSF161098">
    <property type="entry name" value="MetI-like"/>
    <property type="match status" value="1"/>
</dbReference>
<evidence type="ECO:0000259" key="8">
    <source>
        <dbReference type="PROSITE" id="PS50928"/>
    </source>
</evidence>
<keyword evidence="3" id="KW-1003">Cell membrane</keyword>
<dbReference type="PROSITE" id="PS50928">
    <property type="entry name" value="ABC_TM1"/>
    <property type="match status" value="1"/>
</dbReference>
<dbReference type="CDD" id="cd06261">
    <property type="entry name" value="TM_PBP2"/>
    <property type="match status" value="1"/>
</dbReference>
<dbReference type="EMBL" id="FLUQ01000001">
    <property type="protein sequence ID" value="SBV97182.1"/>
    <property type="molecule type" value="Genomic_DNA"/>
</dbReference>
<feature type="domain" description="ABC transmembrane type-1" evidence="8">
    <location>
        <begin position="96"/>
        <end position="297"/>
    </location>
</feature>
<organism evidence="9">
    <name type="scientific">uncultured delta proteobacterium</name>
    <dbReference type="NCBI Taxonomy" id="34034"/>
    <lineage>
        <taxon>Bacteria</taxon>
        <taxon>Deltaproteobacteria</taxon>
        <taxon>environmental samples</taxon>
    </lineage>
</organism>
<reference evidence="9" key="1">
    <citation type="submission" date="2016-04" db="EMBL/GenBank/DDBJ databases">
        <authorList>
            <person name="Evans L.H."/>
            <person name="Alamgir A."/>
            <person name="Owens N."/>
            <person name="Weber N.D."/>
            <person name="Virtaneva K."/>
            <person name="Barbian K."/>
            <person name="Babar A."/>
            <person name="Rosenke K."/>
        </authorList>
    </citation>
    <scope>NUCLEOTIDE SEQUENCE</scope>
    <source>
        <strain evidence="9">86</strain>
    </source>
</reference>
<evidence type="ECO:0000256" key="6">
    <source>
        <dbReference type="ARBA" id="ARBA00023136"/>
    </source>
</evidence>
<feature type="transmembrane region" description="Helical" evidence="7">
    <location>
        <begin position="170"/>
        <end position="187"/>
    </location>
</feature>
<accession>A0A212JCQ7</accession>
<evidence type="ECO:0000313" key="9">
    <source>
        <dbReference type="EMBL" id="SBV97182.1"/>
    </source>
</evidence>
<feature type="transmembrane region" description="Helical" evidence="7">
    <location>
        <begin position="9"/>
        <end position="30"/>
    </location>
</feature>
<gene>
    <name evidence="9" type="ORF">KL86DPRO_11172</name>
</gene>
<evidence type="ECO:0000256" key="2">
    <source>
        <dbReference type="ARBA" id="ARBA00022448"/>
    </source>
</evidence>
<comment type="subcellular location">
    <subcellularLocation>
        <location evidence="1 7">Cell membrane</location>
        <topology evidence="1 7">Multi-pass membrane protein</topology>
    </subcellularLocation>
</comment>
<name>A0A212JCQ7_9DELT</name>
<dbReference type="Gene3D" id="1.10.3720.10">
    <property type="entry name" value="MetI-like"/>
    <property type="match status" value="1"/>
</dbReference>
<evidence type="ECO:0000256" key="4">
    <source>
        <dbReference type="ARBA" id="ARBA00022692"/>
    </source>
</evidence>
<feature type="transmembrane region" description="Helical" evidence="7">
    <location>
        <begin position="274"/>
        <end position="300"/>
    </location>
</feature>
<dbReference type="GO" id="GO:0055085">
    <property type="term" value="P:transmembrane transport"/>
    <property type="evidence" value="ECO:0007669"/>
    <property type="project" value="InterPro"/>
</dbReference>
<dbReference type="PANTHER" id="PTHR43163">
    <property type="entry name" value="DIPEPTIDE TRANSPORT SYSTEM PERMEASE PROTEIN DPPB-RELATED"/>
    <property type="match status" value="1"/>
</dbReference>
<keyword evidence="6 7" id="KW-0472">Membrane</keyword>
<feature type="transmembrane region" description="Helical" evidence="7">
    <location>
        <begin position="228"/>
        <end position="254"/>
    </location>
</feature>
<evidence type="ECO:0000256" key="3">
    <source>
        <dbReference type="ARBA" id="ARBA00022475"/>
    </source>
</evidence>
<dbReference type="GO" id="GO:0005886">
    <property type="term" value="C:plasma membrane"/>
    <property type="evidence" value="ECO:0007669"/>
    <property type="project" value="UniProtKB-SubCell"/>
</dbReference>
<keyword evidence="5 7" id="KW-1133">Transmembrane helix</keyword>
<keyword evidence="2 7" id="KW-0813">Transport</keyword>